<dbReference type="EMBL" id="LQYI01000095">
    <property type="protein sequence ID" value="KYC64927.1"/>
    <property type="molecule type" value="Genomic_DNA"/>
</dbReference>
<feature type="transmembrane region" description="Helical" evidence="1">
    <location>
        <begin position="172"/>
        <end position="193"/>
    </location>
</feature>
<protein>
    <submittedName>
        <fullName evidence="2">Uncharacterized protein</fullName>
    </submittedName>
</protein>
<reference evidence="2 3" key="1">
    <citation type="submission" date="2016-01" db="EMBL/GenBank/DDBJ databases">
        <title>Genome Sequences of Twelve Sporeforming Bacillus Species Isolated from Foods.</title>
        <authorList>
            <person name="Berendsen E.M."/>
            <person name="Wells-Bennik M.H."/>
            <person name="Krawcyk A.O."/>
            <person name="De Jong A."/>
            <person name="Holsappel S."/>
            <person name="Eijlander R.T."/>
            <person name="Kuipers O.P."/>
        </authorList>
    </citation>
    <scope>NUCLEOTIDE SEQUENCE [LARGE SCALE GENOMIC DNA]</scope>
    <source>
        <strain evidence="2 3">B4099</strain>
    </source>
</reference>
<name>A0A150K5U3_HEYCO</name>
<evidence type="ECO:0000313" key="3">
    <source>
        <dbReference type="Proteomes" id="UP000075304"/>
    </source>
</evidence>
<comment type="caution">
    <text evidence="2">The sequence shown here is derived from an EMBL/GenBank/DDBJ whole genome shotgun (WGS) entry which is preliminary data.</text>
</comment>
<feature type="transmembrane region" description="Helical" evidence="1">
    <location>
        <begin position="205"/>
        <end position="231"/>
    </location>
</feature>
<sequence length="296" mass="34170">MKKKLSESSFTALRLPFESGRQTPGNMSIALFLFVLIQALLIYMEYHFAAFSHFPKKYEILSVHLRITVILAVLSVVYCIPFIYKRSQKVQYMIIILTSQNVASVSPLLLALLLMGEREVGSVFLILFTKVVLIIGMLVFIATSVRFYILLKKGAYERNSKKDIERIFMEKNMKALIPVLVTSGTGLSLIITFLSRNVRIIDIDFFMSVIFPILIFYSALFVLPEQLVILYCKFRFKSFNFDKEGNLYPFSEEIEGRKKKIPVIEAGTVYVDKSSKKTEDNEKTNVIIDKFKNWYH</sequence>
<dbReference type="Proteomes" id="UP000075304">
    <property type="component" value="Unassembled WGS sequence"/>
</dbReference>
<keyword evidence="1" id="KW-1133">Transmembrane helix</keyword>
<evidence type="ECO:0000256" key="1">
    <source>
        <dbReference type="SAM" id="Phobius"/>
    </source>
</evidence>
<accession>A0A150K5U3</accession>
<feature type="transmembrane region" description="Helical" evidence="1">
    <location>
        <begin position="29"/>
        <end position="48"/>
    </location>
</feature>
<evidence type="ECO:0000313" key="2">
    <source>
        <dbReference type="EMBL" id="KYC64927.1"/>
    </source>
</evidence>
<dbReference type="AlphaFoldDB" id="A0A150K5U3"/>
<proteinExistence type="predicted"/>
<keyword evidence="1" id="KW-0812">Transmembrane</keyword>
<keyword evidence="1" id="KW-0472">Membrane</keyword>
<feature type="transmembrane region" description="Helical" evidence="1">
    <location>
        <begin position="92"/>
        <end position="116"/>
    </location>
</feature>
<feature type="transmembrane region" description="Helical" evidence="1">
    <location>
        <begin position="60"/>
        <end position="80"/>
    </location>
</feature>
<dbReference type="RefSeq" id="WP_061575513.1">
    <property type="nucleotide sequence ID" value="NZ_JABBFU010000080.1"/>
</dbReference>
<gene>
    <name evidence="2" type="ORF">B4099_3749</name>
</gene>
<organism evidence="2 3">
    <name type="scientific">Heyndrickxia coagulans</name>
    <name type="common">Weizmannia coagulans</name>
    <dbReference type="NCBI Taxonomy" id="1398"/>
    <lineage>
        <taxon>Bacteria</taxon>
        <taxon>Bacillati</taxon>
        <taxon>Bacillota</taxon>
        <taxon>Bacilli</taxon>
        <taxon>Bacillales</taxon>
        <taxon>Bacillaceae</taxon>
        <taxon>Heyndrickxia</taxon>
    </lineage>
</organism>
<feature type="transmembrane region" description="Helical" evidence="1">
    <location>
        <begin position="122"/>
        <end position="151"/>
    </location>
</feature>
<dbReference type="PATRIC" id="fig|1398.25.peg.483"/>